<dbReference type="GO" id="GO:0043190">
    <property type="term" value="C:ATP-binding cassette (ABC) transporter complex"/>
    <property type="evidence" value="ECO:0007669"/>
    <property type="project" value="InterPro"/>
</dbReference>
<dbReference type="SUPFAM" id="SSF53850">
    <property type="entry name" value="Periplasmic binding protein-like II"/>
    <property type="match status" value="1"/>
</dbReference>
<name>A0A089LD17_PAEBO</name>
<dbReference type="GO" id="GO:0022857">
    <property type="term" value="F:transmembrane transporter activity"/>
    <property type="evidence" value="ECO:0007669"/>
    <property type="project" value="InterPro"/>
</dbReference>
<dbReference type="RefSeq" id="WP_042211299.1">
    <property type="nucleotide sequence ID" value="NZ_CP009285.1"/>
</dbReference>
<evidence type="ECO:0000313" key="4">
    <source>
        <dbReference type="Proteomes" id="UP000029518"/>
    </source>
</evidence>
<keyword evidence="4" id="KW-1185">Reference proteome</keyword>
<dbReference type="Pfam" id="PF04069">
    <property type="entry name" value="OpuAC"/>
    <property type="match status" value="1"/>
</dbReference>
<feature type="chain" id="PRO_5038727415" evidence="1">
    <location>
        <begin position="22"/>
        <end position="302"/>
    </location>
</feature>
<dbReference type="Gene3D" id="3.40.190.10">
    <property type="entry name" value="Periplasmic binding protein-like II"/>
    <property type="match status" value="1"/>
</dbReference>
<evidence type="ECO:0000256" key="1">
    <source>
        <dbReference type="SAM" id="SignalP"/>
    </source>
</evidence>
<organism evidence="3 4">
    <name type="scientific">Paenibacillus borealis</name>
    <dbReference type="NCBI Taxonomy" id="160799"/>
    <lineage>
        <taxon>Bacteria</taxon>
        <taxon>Bacillati</taxon>
        <taxon>Bacillota</taxon>
        <taxon>Bacilli</taxon>
        <taxon>Bacillales</taxon>
        <taxon>Paenibacillaceae</taxon>
        <taxon>Paenibacillus</taxon>
    </lineage>
</organism>
<dbReference type="Gene3D" id="3.40.190.120">
    <property type="entry name" value="Osmoprotection protein (prox), domain 2"/>
    <property type="match status" value="1"/>
</dbReference>
<proteinExistence type="predicted"/>
<dbReference type="Proteomes" id="UP000029518">
    <property type="component" value="Chromosome"/>
</dbReference>
<dbReference type="PROSITE" id="PS51257">
    <property type="entry name" value="PROKAR_LIPOPROTEIN"/>
    <property type="match status" value="1"/>
</dbReference>
<dbReference type="AlphaFoldDB" id="A0A089LD17"/>
<dbReference type="InterPro" id="IPR007210">
    <property type="entry name" value="ABC_Gly_betaine_transp_sub-bd"/>
</dbReference>
<dbReference type="KEGG" id="pbd:PBOR_08925"/>
<evidence type="ECO:0000259" key="2">
    <source>
        <dbReference type="Pfam" id="PF04069"/>
    </source>
</evidence>
<gene>
    <name evidence="3" type="ORF">PBOR_08925</name>
</gene>
<feature type="signal peptide" evidence="1">
    <location>
        <begin position="1"/>
        <end position="21"/>
    </location>
</feature>
<dbReference type="HOGENOM" id="CLU_038355_1_0_9"/>
<protein>
    <submittedName>
        <fullName evidence="3">Glycine/betaine ABC transporter substrate-binding protein</fullName>
    </submittedName>
</protein>
<dbReference type="OrthoDB" id="9801163at2"/>
<feature type="domain" description="ABC-type glycine betaine transport system substrate-binding" evidence="2">
    <location>
        <begin position="34"/>
        <end position="297"/>
    </location>
</feature>
<sequence length="302" mass="33206">MNKKWLVVTGIVLGAALTLSACGGNSNSASGKPTVKVGSKNFTESLILGEVYSLALENAGYKVERKLNLGGTLVAHEALKNGDIDLYPEYTGTGLINVLELPPKSDAQEVYDEVAQGYKDKFNLIWLEPTDANDSQGLVTTKAVAEKYNLYKISDLPKLAPELRLAAVPEFEEREDGLLGLNKFYGQSDFKSIKLYDYGVKYRTILAGEADVTVGFTTDGDLTNKDLVLLEDDKHFWPPYYVAPVLRGELNEQDPEIAKVLNEVSAKIDSETVQGLNAEVDIDKKEYADVAKEFLEKEGLLK</sequence>
<keyword evidence="1" id="KW-0732">Signal</keyword>
<dbReference type="EMBL" id="CP009285">
    <property type="protein sequence ID" value="AIQ57038.1"/>
    <property type="molecule type" value="Genomic_DNA"/>
</dbReference>
<reference evidence="3" key="1">
    <citation type="submission" date="2014-08" db="EMBL/GenBank/DDBJ databases">
        <title>Comparative genomics of the Paenibacillus odorifer group.</title>
        <authorList>
            <person name="den Bakker H.C."/>
            <person name="Tsai Y.-C.Y.-C."/>
            <person name="Martin N."/>
            <person name="Korlach J."/>
            <person name="Wiedmann M."/>
        </authorList>
    </citation>
    <scope>NUCLEOTIDE SEQUENCE [LARGE SCALE GENOMIC DNA]</scope>
    <source>
        <strain evidence="3">DSM 13188</strain>
    </source>
</reference>
<accession>A0A089LD17</accession>
<evidence type="ECO:0000313" key="3">
    <source>
        <dbReference type="EMBL" id="AIQ57038.1"/>
    </source>
</evidence>